<name>F0QUG6_VULM7</name>
<dbReference type="eggNOG" id="arCOG13811">
    <property type="taxonomic scope" value="Archaea"/>
</dbReference>
<dbReference type="AlphaFoldDB" id="F0QUG6"/>
<dbReference type="KEGG" id="vmo:VMUT_1671"/>
<protein>
    <submittedName>
        <fullName evidence="1">Uncharacterized protein</fullName>
    </submittedName>
</protein>
<dbReference type="Proteomes" id="UP000007485">
    <property type="component" value="Chromosome"/>
</dbReference>
<evidence type="ECO:0000313" key="2">
    <source>
        <dbReference type="Proteomes" id="UP000007485"/>
    </source>
</evidence>
<reference evidence="1 2" key="1">
    <citation type="journal article" date="2011" name="J. Bacteriol.">
        <title>Complete genome sequence of 'Vulcanisaeta moutnovskia' strain 768-28, a novel member of the hyperthermophilic crenarchaeal genus vulcanisaeta.</title>
        <authorList>
            <person name="Gumerov V.M."/>
            <person name="Mardanov A.V."/>
            <person name="Beletsky A.V."/>
            <person name="Prokofeva M.I."/>
            <person name="Bonch-Osmolovskaya E.A."/>
            <person name="Ravin N.V."/>
            <person name="Skryabin K.G."/>
        </authorList>
    </citation>
    <scope>NUCLEOTIDE SEQUENCE [LARGE SCALE GENOMIC DNA]</scope>
    <source>
        <strain evidence="1 2">768-28</strain>
    </source>
</reference>
<dbReference type="GeneID" id="10289323"/>
<evidence type="ECO:0000313" key="1">
    <source>
        <dbReference type="EMBL" id="ADY01875.1"/>
    </source>
</evidence>
<keyword evidence="2" id="KW-1185">Reference proteome</keyword>
<gene>
    <name evidence="1" type="ordered locus">VMUT_1671</name>
</gene>
<proteinExistence type="predicted"/>
<dbReference type="STRING" id="985053.VMUT_1671"/>
<dbReference type="EMBL" id="CP002529">
    <property type="protein sequence ID" value="ADY01875.1"/>
    <property type="molecule type" value="Genomic_DNA"/>
</dbReference>
<dbReference type="HOGENOM" id="CLU_1178179_0_0_2"/>
<dbReference type="RefSeq" id="WP_013605037.1">
    <property type="nucleotide sequence ID" value="NC_015151.1"/>
</dbReference>
<accession>F0QUG6</accession>
<dbReference type="OrthoDB" id="27673at2157"/>
<organism evidence="1 2">
    <name type="scientific">Vulcanisaeta moutnovskia (strain 768-28)</name>
    <dbReference type="NCBI Taxonomy" id="985053"/>
    <lineage>
        <taxon>Archaea</taxon>
        <taxon>Thermoproteota</taxon>
        <taxon>Thermoprotei</taxon>
        <taxon>Thermoproteales</taxon>
        <taxon>Thermoproteaceae</taxon>
        <taxon>Vulcanisaeta</taxon>
    </lineage>
</organism>
<sequence>MFPEAVPIIDQGIKRIPNLVFTNKLAVELKGEVSSGTIKRLESLGKEVIGIVRINDNLNVKLPSSLSKFDKAIIIFGPGVGESWLRYVVGLTNTVVGFTLDSLMKFIGLRPHLLNIPSELFIDPLINDKVAVLPKVLPKAVIGWLMDYIDSGGDLYVLVRGDSINSTDLLIHSRLVFTYDIRLAELYNNIIKSNSTSNVRITTKAECDFCGDPPSPICILLCPNIDLTREVRVE</sequence>